<proteinExistence type="predicted"/>
<keyword evidence="2" id="KW-1185">Reference proteome</keyword>
<evidence type="ECO:0000313" key="2">
    <source>
        <dbReference type="Proteomes" id="UP000543598"/>
    </source>
</evidence>
<protein>
    <submittedName>
        <fullName evidence="1">Uncharacterized protein</fullName>
    </submittedName>
</protein>
<dbReference type="EMBL" id="JABEMB010000022">
    <property type="protein sequence ID" value="NNH04744.1"/>
    <property type="molecule type" value="Genomic_DNA"/>
</dbReference>
<gene>
    <name evidence="1" type="ORF">HLA99_12900</name>
</gene>
<sequence length="119" mass="13171">MTRLRDREFPHRLAIAAADETWQSADVASTDPVPGDGPFSGFLRREDAEGVRYAYFGGRTAWVQDSGRVTEGYLFEVSPDLRSAPRGYPSNGRTFRARGEAIATDSPELLPTLSKAYRS</sequence>
<dbReference type="AlphaFoldDB" id="A0A7Y2M2D4"/>
<comment type="caution">
    <text evidence="1">The sequence shown here is derived from an EMBL/GenBank/DDBJ whole genome shotgun (WGS) entry which is preliminary data.</text>
</comment>
<organism evidence="1 2">
    <name type="scientific">Microbacterium ulmi</name>
    <dbReference type="NCBI Taxonomy" id="179095"/>
    <lineage>
        <taxon>Bacteria</taxon>
        <taxon>Bacillati</taxon>
        <taxon>Actinomycetota</taxon>
        <taxon>Actinomycetes</taxon>
        <taxon>Micrococcales</taxon>
        <taxon>Microbacteriaceae</taxon>
        <taxon>Microbacterium</taxon>
    </lineage>
</organism>
<accession>A0A7Y2M2D4</accession>
<dbReference type="Proteomes" id="UP000543598">
    <property type="component" value="Unassembled WGS sequence"/>
</dbReference>
<evidence type="ECO:0000313" key="1">
    <source>
        <dbReference type="EMBL" id="NNH04744.1"/>
    </source>
</evidence>
<name>A0A7Y2M2D4_9MICO</name>
<reference evidence="1 2" key="1">
    <citation type="submission" date="2020-05" db="EMBL/GenBank/DDBJ databases">
        <title>MicrobeNet Type strains.</title>
        <authorList>
            <person name="Nicholson A.C."/>
        </authorList>
    </citation>
    <scope>NUCLEOTIDE SEQUENCE [LARGE SCALE GENOMIC DNA]</scope>
    <source>
        <strain evidence="1 2">JCM 14282</strain>
    </source>
</reference>
<dbReference type="RefSeq" id="WP_167035449.1">
    <property type="nucleotide sequence ID" value="NZ_BAAANA010000002.1"/>
</dbReference>